<dbReference type="InterPro" id="IPR001179">
    <property type="entry name" value="PPIase_FKBP_dom"/>
</dbReference>
<dbReference type="GO" id="GO:0005730">
    <property type="term" value="C:nucleolus"/>
    <property type="evidence" value="ECO:0007669"/>
    <property type="project" value="TreeGrafter"/>
</dbReference>
<dbReference type="Gene3D" id="3.10.50.40">
    <property type="match status" value="1"/>
</dbReference>
<comment type="catalytic activity">
    <reaction evidence="1 5">
        <text>[protein]-peptidylproline (omega=180) = [protein]-peptidylproline (omega=0)</text>
        <dbReference type="Rhea" id="RHEA:16237"/>
        <dbReference type="Rhea" id="RHEA-COMP:10747"/>
        <dbReference type="Rhea" id="RHEA-COMP:10748"/>
        <dbReference type="ChEBI" id="CHEBI:83833"/>
        <dbReference type="ChEBI" id="CHEBI:83834"/>
        <dbReference type="EC" id="5.2.1.8"/>
    </reaction>
</comment>
<dbReference type="InterPro" id="IPR046357">
    <property type="entry name" value="PPIase_dom_sf"/>
</dbReference>
<dbReference type="EMBL" id="HBEY01041570">
    <property type="protein sequence ID" value="CAD8616494.1"/>
    <property type="molecule type" value="Transcribed_RNA"/>
</dbReference>
<evidence type="ECO:0000256" key="2">
    <source>
        <dbReference type="ARBA" id="ARBA00013194"/>
    </source>
</evidence>
<dbReference type="Pfam" id="PF00254">
    <property type="entry name" value="FKBP_C"/>
    <property type="match status" value="1"/>
</dbReference>
<evidence type="ECO:0000256" key="3">
    <source>
        <dbReference type="ARBA" id="ARBA00023110"/>
    </source>
</evidence>
<protein>
    <recommendedName>
        <fullName evidence="2 5">peptidylprolyl isomerase</fullName>
        <ecNumber evidence="2 5">5.2.1.8</ecNumber>
    </recommendedName>
</protein>
<dbReference type="GO" id="GO:0003755">
    <property type="term" value="F:peptidyl-prolyl cis-trans isomerase activity"/>
    <property type="evidence" value="ECO:0007669"/>
    <property type="project" value="UniProtKB-KW"/>
</dbReference>
<sequence length="196" mass="20119">MPLAPPAVEKLLKGTTTKRTERPGAALPSAKKQALVTAAPAVAKAAPPVSAKAKPTQPTKAVVPAATAVAPAAVAKAVPPVTKVAPKPAVRTLQGGLQVQDARDGKGAAVTRGKRVNVKYMGTLTNGKKFDAGSIQFRLGGGEVIKGWDVGVAGMKVGGKRLLTIPPELAYGRRGAPPSIPPNATLKFEVELLNYR</sequence>
<reference evidence="7" key="1">
    <citation type="submission" date="2021-01" db="EMBL/GenBank/DDBJ databases">
        <authorList>
            <person name="Corre E."/>
            <person name="Pelletier E."/>
            <person name="Niang G."/>
            <person name="Scheremetjew M."/>
            <person name="Finn R."/>
            <person name="Kale V."/>
            <person name="Holt S."/>
            <person name="Cochrane G."/>
            <person name="Meng A."/>
            <person name="Brown T."/>
            <person name="Cohen L."/>
        </authorList>
    </citation>
    <scope>NUCLEOTIDE SEQUENCE</scope>
    <source>
        <strain evidence="7">PLY182g</strain>
    </source>
</reference>
<keyword evidence="3 5" id="KW-0697">Rotamase</keyword>
<dbReference type="GO" id="GO:0000785">
    <property type="term" value="C:chromatin"/>
    <property type="evidence" value="ECO:0007669"/>
    <property type="project" value="TreeGrafter"/>
</dbReference>
<evidence type="ECO:0000256" key="4">
    <source>
        <dbReference type="ARBA" id="ARBA00023235"/>
    </source>
</evidence>
<accession>A0A7S0Q847</accession>
<dbReference type="EC" id="5.2.1.8" evidence="2 5"/>
<evidence type="ECO:0000256" key="1">
    <source>
        <dbReference type="ARBA" id="ARBA00000971"/>
    </source>
</evidence>
<proteinExistence type="predicted"/>
<evidence type="ECO:0000256" key="5">
    <source>
        <dbReference type="PROSITE-ProRule" id="PRU00277"/>
    </source>
</evidence>
<dbReference type="PROSITE" id="PS50059">
    <property type="entry name" value="FKBP_PPIASE"/>
    <property type="match status" value="1"/>
</dbReference>
<dbReference type="PANTHER" id="PTHR43811">
    <property type="entry name" value="FKBP-TYPE PEPTIDYL-PROLYL CIS-TRANS ISOMERASE FKPA"/>
    <property type="match status" value="1"/>
</dbReference>
<organism evidence="7">
    <name type="scientific">Coccolithus braarudii</name>
    <dbReference type="NCBI Taxonomy" id="221442"/>
    <lineage>
        <taxon>Eukaryota</taxon>
        <taxon>Haptista</taxon>
        <taxon>Haptophyta</taxon>
        <taxon>Prymnesiophyceae</taxon>
        <taxon>Coccolithales</taxon>
        <taxon>Coccolithaceae</taxon>
        <taxon>Coccolithus</taxon>
    </lineage>
</organism>
<keyword evidence="4 5" id="KW-0413">Isomerase</keyword>
<evidence type="ECO:0000313" key="7">
    <source>
        <dbReference type="EMBL" id="CAD8616494.1"/>
    </source>
</evidence>
<dbReference type="SUPFAM" id="SSF54534">
    <property type="entry name" value="FKBP-like"/>
    <property type="match status" value="1"/>
</dbReference>
<gene>
    <name evidence="7" type="ORF">CPEL01642_LOCUS19875</name>
</gene>
<feature type="domain" description="PPIase FKBP-type" evidence="6">
    <location>
        <begin position="113"/>
        <end position="196"/>
    </location>
</feature>
<name>A0A7S0Q847_9EUKA</name>
<evidence type="ECO:0000259" key="6">
    <source>
        <dbReference type="PROSITE" id="PS50059"/>
    </source>
</evidence>
<dbReference type="PANTHER" id="PTHR43811:SF19">
    <property type="entry name" value="39 KDA FK506-BINDING NUCLEAR PROTEIN"/>
    <property type="match status" value="1"/>
</dbReference>
<dbReference type="AlphaFoldDB" id="A0A7S0Q847"/>
<dbReference type="FunFam" id="3.10.50.40:FF:000006">
    <property type="entry name" value="Peptidyl-prolyl cis-trans isomerase"/>
    <property type="match status" value="1"/>
</dbReference>